<dbReference type="Proteomes" id="UP000198287">
    <property type="component" value="Unassembled WGS sequence"/>
</dbReference>
<dbReference type="GO" id="GO:0005634">
    <property type="term" value="C:nucleus"/>
    <property type="evidence" value="ECO:0007669"/>
    <property type="project" value="TreeGrafter"/>
</dbReference>
<dbReference type="Gene3D" id="3.30.160.60">
    <property type="entry name" value="Classic Zinc Finger"/>
    <property type="match status" value="11"/>
</dbReference>
<evidence type="ECO:0000256" key="1">
    <source>
        <dbReference type="ARBA" id="ARBA00022723"/>
    </source>
</evidence>
<feature type="domain" description="C2H2-type" evidence="7">
    <location>
        <begin position="900"/>
        <end position="928"/>
    </location>
</feature>
<dbReference type="OrthoDB" id="8117402at2759"/>
<dbReference type="GO" id="GO:0000981">
    <property type="term" value="F:DNA-binding transcription factor activity, RNA polymerase II-specific"/>
    <property type="evidence" value="ECO:0007669"/>
    <property type="project" value="TreeGrafter"/>
</dbReference>
<keyword evidence="1" id="KW-0479">Metal-binding</keyword>
<feature type="compositionally biased region" description="Acidic residues" evidence="6">
    <location>
        <begin position="651"/>
        <end position="662"/>
    </location>
</feature>
<dbReference type="SMART" id="SM00355">
    <property type="entry name" value="ZnF_C2H2"/>
    <property type="match status" value="14"/>
</dbReference>
<sequence>MANVEEELFSSCANCFKNFESDGDRIVRISYFNDNQNHNKSGNQDNDIKEAQVEDENGDEQKRESQVEHLINEHVDTSSSYHHDLGEGQETLELSVVTLEGVGVGVGGHHFQVDVEEAQHLIDSGVEVETVSILVNKKPFLDALNAQGMDSINPSEQQNPQAPHTLEDQEKNEYDRVVVVEEGVTVVEALSVIFGIPLESGTTAAGDFAWKKDDPCALCQRCAQVVTILYSAFQEFNSLSVESSYVSKGIKQFLHRINSLNRMSLQQNEGHGFQAVGTNEPQQLVTPDKTYTTTHIKHPTTSRKKAASSGRRNSSIKRMKLIHEDEMISADIMSDVSSDSNSLSDLENEIIADVNEVVRKTRTSSRPRIVKKQSSDYEELESSEEEPEEPYEDDEDDDPNFDAAEEIQGIKISQEQLTLRRLSDICAGVLEHKEEDLQMDSEGKFICPDPECHKAFKGVRTLNKHVVIHKLRETPVCPKCSLEFDTLEELHRHMTSVHNPSKLKRQSRTPLRTKKRKIRHDLGRGSGKTQTYTCVTCGEKFGNTLLLMQHEKEHGPVNCPTCGKEFSSPNLLMRHQKDVHVKKEIDFFCPECGEIFNNLESLSAHFVESHNQQLNFCTHCGKSFLRSRFLLQHLKETHLIPTEDIKVEKLSDDEENGDETTEDNNPLHEPGERPKKSDPTPFKCPHCDKEYKRKKQLDIHILFHNGEEPQHFCNFCSKRFFQLKSLKRHLLLHTTDNPHVCEQCDRVFPRADHLKRHIETSHSSDEKCFRNKKIKKESKDPVQYKCNDCDKTFTRKEYLRLHHRIHSGERPFMCSDCGKTFRDPRNLAQHLVTHKTDRPFCCSICGLTFKRAHHLNDHEGTHRDDVARPFVCALPNCGKAFKLKKHLISHELVHSGTKDHQCEVCGKAFNRKDNLRQHVNKVHGKESFSDLIRVPAEVQIAPGQQVQIQVQTPTLVPVTAITDDGNNTTTITTIQLPSQVFQAIPATHFTYTHL</sequence>
<keyword evidence="3 5" id="KW-0863">Zinc-finger</keyword>
<evidence type="ECO:0000256" key="4">
    <source>
        <dbReference type="ARBA" id="ARBA00022833"/>
    </source>
</evidence>
<dbReference type="InterPro" id="IPR036236">
    <property type="entry name" value="Znf_C2H2_sf"/>
</dbReference>
<organism evidence="8 9">
    <name type="scientific">Folsomia candida</name>
    <name type="common">Springtail</name>
    <dbReference type="NCBI Taxonomy" id="158441"/>
    <lineage>
        <taxon>Eukaryota</taxon>
        <taxon>Metazoa</taxon>
        <taxon>Ecdysozoa</taxon>
        <taxon>Arthropoda</taxon>
        <taxon>Hexapoda</taxon>
        <taxon>Collembola</taxon>
        <taxon>Entomobryomorpha</taxon>
        <taxon>Isotomoidea</taxon>
        <taxon>Isotomidae</taxon>
        <taxon>Proisotominae</taxon>
        <taxon>Folsomia</taxon>
    </lineage>
</organism>
<dbReference type="AlphaFoldDB" id="A0A226ETH4"/>
<feature type="region of interest" description="Disordered" evidence="6">
    <location>
        <begin position="149"/>
        <end position="170"/>
    </location>
</feature>
<feature type="region of interest" description="Disordered" evidence="6">
    <location>
        <begin position="361"/>
        <end position="401"/>
    </location>
</feature>
<feature type="domain" description="C2H2-type" evidence="7">
    <location>
        <begin position="739"/>
        <end position="767"/>
    </location>
</feature>
<feature type="region of interest" description="Disordered" evidence="6">
    <location>
        <begin position="645"/>
        <end position="681"/>
    </location>
</feature>
<dbReference type="EMBL" id="LNIX01000002">
    <property type="protein sequence ID" value="OXA60111.1"/>
    <property type="molecule type" value="Genomic_DNA"/>
</dbReference>
<feature type="compositionally biased region" description="Basic residues" evidence="6">
    <location>
        <begin position="361"/>
        <end position="371"/>
    </location>
</feature>
<evidence type="ECO:0000313" key="8">
    <source>
        <dbReference type="EMBL" id="OXA60111.1"/>
    </source>
</evidence>
<feature type="compositionally biased region" description="Polar residues" evidence="6">
    <location>
        <begin position="149"/>
        <end position="162"/>
    </location>
</feature>
<keyword evidence="2" id="KW-0677">Repeat</keyword>
<comment type="caution">
    <text evidence="8">The sequence shown here is derived from an EMBL/GenBank/DDBJ whole genome shotgun (WGS) entry which is preliminary data.</text>
</comment>
<dbReference type="PANTHER" id="PTHR24408">
    <property type="entry name" value="ZINC FINGER PROTEIN"/>
    <property type="match status" value="1"/>
</dbReference>
<feature type="domain" description="C2H2-type" evidence="7">
    <location>
        <begin position="784"/>
        <end position="811"/>
    </location>
</feature>
<feature type="compositionally biased region" description="Basic residues" evidence="6">
    <location>
        <begin position="295"/>
        <end position="306"/>
    </location>
</feature>
<feature type="compositionally biased region" description="Basic and acidic residues" evidence="6">
    <location>
        <begin position="665"/>
        <end position="678"/>
    </location>
</feature>
<feature type="domain" description="C2H2-type" evidence="7">
    <location>
        <begin position="615"/>
        <end position="638"/>
    </location>
</feature>
<dbReference type="OMA" id="TDRPFCC"/>
<evidence type="ECO:0000256" key="3">
    <source>
        <dbReference type="ARBA" id="ARBA00022771"/>
    </source>
</evidence>
<feature type="domain" description="C2H2-type" evidence="7">
    <location>
        <begin position="870"/>
        <end position="899"/>
    </location>
</feature>
<accession>A0A226ETH4</accession>
<dbReference type="PROSITE" id="PS00028">
    <property type="entry name" value="ZINC_FINGER_C2H2_1"/>
    <property type="match status" value="14"/>
</dbReference>
<feature type="domain" description="C2H2-type" evidence="7">
    <location>
        <begin position="475"/>
        <end position="503"/>
    </location>
</feature>
<dbReference type="FunFam" id="3.30.160.60:FF:000624">
    <property type="entry name" value="zinc finger protein 697"/>
    <property type="match status" value="1"/>
</dbReference>
<evidence type="ECO:0000256" key="2">
    <source>
        <dbReference type="ARBA" id="ARBA00022737"/>
    </source>
</evidence>
<gene>
    <name evidence="8" type="ORF">Fcan01_06184</name>
</gene>
<reference evidence="8 9" key="1">
    <citation type="submission" date="2015-12" db="EMBL/GenBank/DDBJ databases">
        <title>The genome of Folsomia candida.</title>
        <authorList>
            <person name="Faddeeva A."/>
            <person name="Derks M.F."/>
            <person name="Anvar Y."/>
            <person name="Smit S."/>
            <person name="Van Straalen N."/>
            <person name="Roelofs D."/>
        </authorList>
    </citation>
    <scope>NUCLEOTIDE SEQUENCE [LARGE SCALE GENOMIC DNA]</scope>
    <source>
        <strain evidence="8 9">VU population</strain>
        <tissue evidence="8">Whole body</tissue>
    </source>
</reference>
<evidence type="ECO:0000259" key="7">
    <source>
        <dbReference type="PROSITE" id="PS50157"/>
    </source>
</evidence>
<feature type="domain" description="C2H2-type" evidence="7">
    <location>
        <begin position="445"/>
        <end position="474"/>
    </location>
</feature>
<dbReference type="InterPro" id="IPR013087">
    <property type="entry name" value="Znf_C2H2_type"/>
</dbReference>
<dbReference type="GO" id="GO:0008270">
    <property type="term" value="F:zinc ion binding"/>
    <property type="evidence" value="ECO:0007669"/>
    <property type="project" value="UniProtKB-KW"/>
</dbReference>
<dbReference type="GO" id="GO:0005694">
    <property type="term" value="C:chromosome"/>
    <property type="evidence" value="ECO:0007669"/>
    <property type="project" value="UniProtKB-ARBA"/>
</dbReference>
<evidence type="ECO:0000256" key="5">
    <source>
        <dbReference type="PROSITE-ProRule" id="PRU00042"/>
    </source>
</evidence>
<feature type="domain" description="C2H2-type" evidence="7">
    <location>
        <begin position="812"/>
        <end position="839"/>
    </location>
</feature>
<dbReference type="FunFam" id="3.30.160.60:FF:000052">
    <property type="entry name" value="zinc finger protein 546 isoform X1"/>
    <property type="match status" value="1"/>
</dbReference>
<dbReference type="GO" id="GO:0043565">
    <property type="term" value="F:sequence-specific DNA binding"/>
    <property type="evidence" value="ECO:0007669"/>
    <property type="project" value="TreeGrafter"/>
</dbReference>
<dbReference type="PROSITE" id="PS50157">
    <property type="entry name" value="ZINC_FINGER_C2H2_2"/>
    <property type="match status" value="14"/>
</dbReference>
<feature type="domain" description="C2H2-type" evidence="7">
    <location>
        <begin position="587"/>
        <end position="615"/>
    </location>
</feature>
<protein>
    <submittedName>
        <fullName evidence="8">Zinc finger protein 16</fullName>
    </submittedName>
</protein>
<feature type="compositionally biased region" description="Acidic residues" evidence="6">
    <location>
        <begin position="376"/>
        <end position="401"/>
    </location>
</feature>
<feature type="domain" description="C2H2-type" evidence="7">
    <location>
        <begin position="682"/>
        <end position="709"/>
    </location>
</feature>
<dbReference type="FunFam" id="3.30.160.60:FF:001732">
    <property type="entry name" value="Zgc:162936"/>
    <property type="match status" value="1"/>
</dbReference>
<name>A0A226ETH4_FOLCA</name>
<evidence type="ECO:0000256" key="6">
    <source>
        <dbReference type="SAM" id="MobiDB-lite"/>
    </source>
</evidence>
<feature type="region of interest" description="Disordered" evidence="6">
    <location>
        <begin position="35"/>
        <end position="64"/>
    </location>
</feature>
<feature type="domain" description="C2H2-type" evidence="7">
    <location>
        <begin position="532"/>
        <end position="554"/>
    </location>
</feature>
<dbReference type="SUPFAM" id="SSF57667">
    <property type="entry name" value="beta-beta-alpha zinc fingers"/>
    <property type="match status" value="8"/>
</dbReference>
<feature type="compositionally biased region" description="Polar residues" evidence="6">
    <location>
        <begin position="35"/>
        <end position="45"/>
    </location>
</feature>
<dbReference type="PANTHER" id="PTHR24408:SF58">
    <property type="entry name" value="TRANSCRIPTION FACTOR (TFIIIA), PUTATIVE (AFU_ORTHOLOGUE AFUA_1G05150)-RELATED"/>
    <property type="match status" value="1"/>
</dbReference>
<feature type="domain" description="C2H2-type" evidence="7">
    <location>
        <begin position="557"/>
        <end position="585"/>
    </location>
</feature>
<proteinExistence type="predicted"/>
<dbReference type="Pfam" id="PF00096">
    <property type="entry name" value="zf-C2H2"/>
    <property type="match status" value="6"/>
</dbReference>
<feature type="domain" description="C2H2-type" evidence="7">
    <location>
        <begin position="711"/>
        <end position="738"/>
    </location>
</feature>
<feature type="domain" description="C2H2-type" evidence="7">
    <location>
        <begin position="840"/>
        <end position="867"/>
    </location>
</feature>
<dbReference type="GO" id="GO:0045893">
    <property type="term" value="P:positive regulation of DNA-templated transcription"/>
    <property type="evidence" value="ECO:0007669"/>
    <property type="project" value="UniProtKB-ARBA"/>
</dbReference>
<feature type="region of interest" description="Disordered" evidence="6">
    <location>
        <begin position="291"/>
        <end position="317"/>
    </location>
</feature>
<keyword evidence="4" id="KW-0862">Zinc</keyword>
<evidence type="ECO:0000313" key="9">
    <source>
        <dbReference type="Proteomes" id="UP000198287"/>
    </source>
</evidence>
<keyword evidence="9" id="KW-1185">Reference proteome</keyword>